<dbReference type="PANTHER" id="PTHR23501:SF1">
    <property type="entry name" value="TRANSPORT PROTEIN HSRA-RELATED"/>
    <property type="match status" value="1"/>
</dbReference>
<evidence type="ECO:0000313" key="7">
    <source>
        <dbReference type="EMBL" id="HGC43960.1"/>
    </source>
</evidence>
<feature type="transmembrane region" description="Helical" evidence="5">
    <location>
        <begin position="176"/>
        <end position="197"/>
    </location>
</feature>
<keyword evidence="2 5" id="KW-0812">Transmembrane</keyword>
<feature type="transmembrane region" description="Helical" evidence="5">
    <location>
        <begin position="232"/>
        <end position="254"/>
    </location>
</feature>
<feature type="transmembrane region" description="Helical" evidence="5">
    <location>
        <begin position="366"/>
        <end position="392"/>
    </location>
</feature>
<dbReference type="Pfam" id="PF07690">
    <property type="entry name" value="MFS_1"/>
    <property type="match status" value="1"/>
</dbReference>
<dbReference type="SUPFAM" id="SSF103473">
    <property type="entry name" value="MFS general substrate transporter"/>
    <property type="match status" value="1"/>
</dbReference>
<dbReference type="InterPro" id="IPR011701">
    <property type="entry name" value="MFS"/>
</dbReference>
<comment type="subcellular location">
    <subcellularLocation>
        <location evidence="1">Membrane</location>
        <topology evidence="1">Multi-pass membrane protein</topology>
    </subcellularLocation>
</comment>
<feature type="transmembrane region" description="Helical" evidence="5">
    <location>
        <begin position="21"/>
        <end position="44"/>
    </location>
</feature>
<dbReference type="AlphaFoldDB" id="A0A8J4HFU3"/>
<feature type="domain" description="Major facilitator superfamily (MFS) profile" evidence="6">
    <location>
        <begin position="22"/>
        <end position="468"/>
    </location>
</feature>
<feature type="transmembrane region" description="Helical" evidence="5">
    <location>
        <begin position="445"/>
        <end position="465"/>
    </location>
</feature>
<feature type="transmembrane region" description="Helical" evidence="5">
    <location>
        <begin position="87"/>
        <end position="107"/>
    </location>
</feature>
<feature type="transmembrane region" description="Helical" evidence="5">
    <location>
        <begin position="56"/>
        <end position="75"/>
    </location>
</feature>
<feature type="transmembrane region" description="Helical" evidence="5">
    <location>
        <begin position="113"/>
        <end position="134"/>
    </location>
</feature>
<protein>
    <submittedName>
        <fullName evidence="7">MFS transporter</fullName>
    </submittedName>
</protein>
<dbReference type="PANTHER" id="PTHR23501">
    <property type="entry name" value="MAJOR FACILITATOR SUPERFAMILY"/>
    <property type="match status" value="1"/>
</dbReference>
<dbReference type="PROSITE" id="PS50850">
    <property type="entry name" value="MFS"/>
    <property type="match status" value="1"/>
</dbReference>
<feature type="transmembrane region" description="Helical" evidence="5">
    <location>
        <begin position="143"/>
        <end position="164"/>
    </location>
</feature>
<sequence length="486" mass="50466">MSDQQVLAETPPSAGAAPMRLTAMIVASALFMQNLDSTVIATALPAMARAFGADPVHMSAALTSYLLSLAVFIPASGWMADRFGARTVFRAAIGVFTLGSVLCGEAGNFPLLIAARILQGAGGAMMVPVGRLLLLRTVAKSELVAAMAWLTVPAMLGPVIGPPLGGMIVSYASWRWIFYINVPIGLLGILLVTLFITDVREETPQRFDGLGLLLSAVCLAGAMFGFETIGRGLVSGPTSAALVGLGAAAGLLYLRHARVHANPVLDLTLFRIPSFGISVASGSLFRIGVGAVPFLLPLMIQLGFGRSAAQSGAITFAAAAGALVMKPATQFVLRRFGFRSTLIWNGTLAALLLGATAALRPSWPLVAIYALLLTGGFFRSLQFTAYNTLAYADIPRPRMSAATSLYSTVQQISLTFGVAAGAAALEFGRALGGHRAPDLGDFSTAFMVVAGASLLAIPLAARLAPNVGAEMSGQRVRGEARACPGR</sequence>
<reference evidence="7" key="1">
    <citation type="journal article" date="2020" name="mSystems">
        <title>Genome- and Community-Level Interaction Insights into Carbon Utilization and Element Cycling Functions of Hydrothermarchaeota in Hydrothermal Sediment.</title>
        <authorList>
            <person name="Zhou Z."/>
            <person name="Liu Y."/>
            <person name="Xu W."/>
            <person name="Pan J."/>
            <person name="Luo Z.H."/>
            <person name="Li M."/>
        </authorList>
    </citation>
    <scope>NUCLEOTIDE SEQUENCE</scope>
    <source>
        <strain evidence="7">SpSt-997</strain>
    </source>
</reference>
<organism evidence="7">
    <name type="scientific">Acidicaldus sp</name>
    <dbReference type="NCBI Taxonomy" id="1872105"/>
    <lineage>
        <taxon>Bacteria</taxon>
        <taxon>Pseudomonadati</taxon>
        <taxon>Pseudomonadota</taxon>
        <taxon>Alphaproteobacteria</taxon>
        <taxon>Acetobacterales</taxon>
        <taxon>Acetobacteraceae</taxon>
        <taxon>Acidicaldus</taxon>
    </lineage>
</organism>
<accession>A0A8J4HFU3</accession>
<comment type="caution">
    <text evidence="7">The sequence shown here is derived from an EMBL/GenBank/DDBJ whole genome shotgun (WGS) entry which is preliminary data.</text>
</comment>
<proteinExistence type="predicted"/>
<evidence type="ECO:0000256" key="4">
    <source>
        <dbReference type="ARBA" id="ARBA00023136"/>
    </source>
</evidence>
<evidence type="ECO:0000256" key="5">
    <source>
        <dbReference type="SAM" id="Phobius"/>
    </source>
</evidence>
<feature type="transmembrane region" description="Helical" evidence="5">
    <location>
        <begin position="308"/>
        <end position="329"/>
    </location>
</feature>
<keyword evidence="3 5" id="KW-1133">Transmembrane helix</keyword>
<dbReference type="InterPro" id="IPR036259">
    <property type="entry name" value="MFS_trans_sf"/>
</dbReference>
<feature type="transmembrane region" description="Helical" evidence="5">
    <location>
        <begin position="341"/>
        <end position="360"/>
    </location>
</feature>
<evidence type="ECO:0000256" key="2">
    <source>
        <dbReference type="ARBA" id="ARBA00022692"/>
    </source>
</evidence>
<evidence type="ECO:0000259" key="6">
    <source>
        <dbReference type="PROSITE" id="PS50850"/>
    </source>
</evidence>
<dbReference type="Gene3D" id="1.20.1250.20">
    <property type="entry name" value="MFS general substrate transporter like domains"/>
    <property type="match status" value="1"/>
</dbReference>
<dbReference type="Gene3D" id="1.20.1720.10">
    <property type="entry name" value="Multidrug resistance protein D"/>
    <property type="match status" value="1"/>
</dbReference>
<evidence type="ECO:0000256" key="3">
    <source>
        <dbReference type="ARBA" id="ARBA00022989"/>
    </source>
</evidence>
<feature type="transmembrane region" description="Helical" evidence="5">
    <location>
        <begin position="404"/>
        <end position="425"/>
    </location>
</feature>
<feature type="transmembrane region" description="Helical" evidence="5">
    <location>
        <begin position="275"/>
        <end position="296"/>
    </location>
</feature>
<dbReference type="EMBL" id="DTQM01000232">
    <property type="protein sequence ID" value="HGC43960.1"/>
    <property type="molecule type" value="Genomic_DNA"/>
</dbReference>
<name>A0A8J4HFU3_9PROT</name>
<dbReference type="CDD" id="cd17503">
    <property type="entry name" value="MFS_LmrB_MDR_like"/>
    <property type="match status" value="1"/>
</dbReference>
<feature type="transmembrane region" description="Helical" evidence="5">
    <location>
        <begin position="209"/>
        <end position="226"/>
    </location>
</feature>
<dbReference type="GO" id="GO:0022857">
    <property type="term" value="F:transmembrane transporter activity"/>
    <property type="evidence" value="ECO:0007669"/>
    <property type="project" value="InterPro"/>
</dbReference>
<evidence type="ECO:0000256" key="1">
    <source>
        <dbReference type="ARBA" id="ARBA00004141"/>
    </source>
</evidence>
<keyword evidence="4 5" id="KW-0472">Membrane</keyword>
<dbReference type="GO" id="GO:0005886">
    <property type="term" value="C:plasma membrane"/>
    <property type="evidence" value="ECO:0007669"/>
    <property type="project" value="TreeGrafter"/>
</dbReference>
<dbReference type="InterPro" id="IPR020846">
    <property type="entry name" value="MFS_dom"/>
</dbReference>
<gene>
    <name evidence="7" type="ORF">ENY07_12185</name>
</gene>